<dbReference type="Proteomes" id="UP000680656">
    <property type="component" value="Chromosome"/>
</dbReference>
<dbReference type="GeneID" id="65098297"/>
<protein>
    <submittedName>
        <fullName evidence="2">Uncharacterized protein</fullName>
    </submittedName>
</protein>
<gene>
    <name evidence="2" type="ORF">KHC33_13895</name>
</gene>
<feature type="region of interest" description="Disordered" evidence="1">
    <location>
        <begin position="366"/>
        <end position="389"/>
    </location>
</feature>
<name>A0A8E7B031_9EURY</name>
<dbReference type="AlphaFoldDB" id="A0A8E7B031"/>
<dbReference type="KEGG" id="mrtj:KHC33_13895"/>
<keyword evidence="3" id="KW-1185">Reference proteome</keyword>
<evidence type="ECO:0000313" key="2">
    <source>
        <dbReference type="EMBL" id="QVV88404.1"/>
    </source>
</evidence>
<proteinExistence type="predicted"/>
<reference evidence="2 3" key="1">
    <citation type="submission" date="2021-05" db="EMBL/GenBank/DDBJ databases">
        <title>A novel Methanospirillum isolate from a pyrite-forming mixed culture.</title>
        <authorList>
            <person name="Bunk B."/>
            <person name="Sproer C."/>
            <person name="Spring S."/>
            <person name="Pester M."/>
        </authorList>
    </citation>
    <scope>NUCLEOTIDE SEQUENCE [LARGE SCALE GENOMIC DNA]</scope>
    <source>
        <strain evidence="2 3">J.3.6.1-F.2.7.3</strain>
    </source>
</reference>
<sequence>MKPEESIRMALSLLFQEGSVVELRALGDRTHYGYYTDHDKLARDAAILDTTPGISGIYITLNRVNPVLLSRCANRIKKAGQKEPQTADGDIIRRSWLPIDIDPRRPAGISSSDEEHTAALKKAAVIKAYLTEMGWPDPIHADSGNGAHLLYQIDLPADQENTLLIRDCLKTLDQIFSDDQSAIDTAVANPARIWKLYGTRSRKGDHTIERPHRISHIITHPDSIEPVSVPCLMALASLCMEPDQVEKSGISRSGTPGLSEPSRQSGISGVIDLAEWLTLHGLSYSEKPYHAGRLFVFDECPFSSAHKDGAYAIQFANGGIFAGCHHTSCGGNSQRWHELRERFDGSGKERRYEERIKQGIKKRARAKAERDGMNLQQDGDPAIPGMEPFDLGSDDEKDQDIQNEALRVLQTGDPIRYILDTFALAHEGDEIVAQCLLMSLASRAVINSKGLHVLVTGESGKGKSHAFESMMDLIPQEYCLGGRLTDKALFYQNNLRKGSVICLDDVSLSFSLQETLKGVTTSFKKPFIYRTLDKDRNSLTKVIPERCLWWIAKKEGTGDDQVWNRMLTVWIDDSQIQDDLVLARELDEAARPASPCVTISREMRICRALWDHLASVSVRIPFARRIRFTNSKNRRNSSMLLDLVRSIALLFQYQRERVEIGTMIEVQAEIQDFEKAREIYLLLNGDCGGQMTKMTRTEQLLVNAIRSTGKTEFTVKELQKLISRSQSTVSRLLSGNPSREDHAGLLEKCPPLSFYDRSEPREDGGYQRVRVYSWDYDLDEIWSAGVSCWLDESDKNNSHSGHDDDPDGAMHLCTPMHEQCTPKCIDSVSGNESVSDNLNEMADSPSVMHTPARAYRESPGEKTSLYVPENCAYTIPKSIIFSDLPEKVGDPLIKSMHEGVHNQCIDVHCMHRSEVVPAEIGKKGKTFGIMDIHPNMFHLTERMADQVCDCCGRKGVHYREKGGGTTSGQKRRMICERCYSKAVSREVMTFQALPGVLPLHSMKQTDRSLGRCHLCKLHPITWFDEDSKIGLCERCYHRERFSNRNNIEGTV</sequence>
<dbReference type="RefSeq" id="WP_214419213.1">
    <property type="nucleotide sequence ID" value="NZ_CP075546.1"/>
</dbReference>
<accession>A0A8E7B031</accession>
<evidence type="ECO:0000256" key="1">
    <source>
        <dbReference type="SAM" id="MobiDB-lite"/>
    </source>
</evidence>
<evidence type="ECO:0000313" key="3">
    <source>
        <dbReference type="Proteomes" id="UP000680656"/>
    </source>
</evidence>
<organism evidence="2 3">
    <name type="scientific">Methanospirillum purgamenti</name>
    <dbReference type="NCBI Taxonomy" id="2834276"/>
    <lineage>
        <taxon>Archaea</taxon>
        <taxon>Methanobacteriati</taxon>
        <taxon>Methanobacteriota</taxon>
        <taxon>Stenosarchaea group</taxon>
        <taxon>Methanomicrobia</taxon>
        <taxon>Methanomicrobiales</taxon>
        <taxon>Methanospirillaceae</taxon>
        <taxon>Methanospirillum</taxon>
    </lineage>
</organism>
<dbReference type="EMBL" id="CP075546">
    <property type="protein sequence ID" value="QVV88404.1"/>
    <property type="molecule type" value="Genomic_DNA"/>
</dbReference>